<evidence type="ECO:0000256" key="1">
    <source>
        <dbReference type="SAM" id="MobiDB-lite"/>
    </source>
</evidence>
<dbReference type="EMBL" id="JBIMZQ010000033">
    <property type="protein sequence ID" value="KAL3662093.1"/>
    <property type="molecule type" value="Genomic_DNA"/>
</dbReference>
<protein>
    <submittedName>
        <fullName evidence="2">Uncharacterized protein</fullName>
    </submittedName>
</protein>
<keyword evidence="3" id="KW-1185">Reference proteome</keyword>
<comment type="caution">
    <text evidence="2">The sequence shown here is derived from an EMBL/GenBank/DDBJ whole genome shotgun (WGS) entry which is preliminary data.</text>
</comment>
<dbReference type="AlphaFoldDB" id="A0ABD3F5U2"/>
<reference evidence="2 3" key="1">
    <citation type="submission" date="2024-09" db="EMBL/GenBank/DDBJ databases">
        <title>Genome sequencing and assembly of Phytophthora oleae, isolate VK10A, causative agent of rot of olive drupes.</title>
        <authorList>
            <person name="Conti Taguali S."/>
            <person name="Riolo M."/>
            <person name="La Spada F."/>
            <person name="Cacciola S.O."/>
            <person name="Dionisio G."/>
        </authorList>
    </citation>
    <scope>NUCLEOTIDE SEQUENCE [LARGE SCALE GENOMIC DNA]</scope>
    <source>
        <strain evidence="2 3">VK10A</strain>
    </source>
</reference>
<name>A0ABD3F5U2_9STRA</name>
<organism evidence="2 3">
    <name type="scientific">Phytophthora oleae</name>
    <dbReference type="NCBI Taxonomy" id="2107226"/>
    <lineage>
        <taxon>Eukaryota</taxon>
        <taxon>Sar</taxon>
        <taxon>Stramenopiles</taxon>
        <taxon>Oomycota</taxon>
        <taxon>Peronosporomycetes</taxon>
        <taxon>Peronosporales</taxon>
        <taxon>Peronosporaceae</taxon>
        <taxon>Phytophthora</taxon>
    </lineage>
</organism>
<evidence type="ECO:0000313" key="3">
    <source>
        <dbReference type="Proteomes" id="UP001632037"/>
    </source>
</evidence>
<feature type="region of interest" description="Disordered" evidence="1">
    <location>
        <begin position="45"/>
        <end position="67"/>
    </location>
</feature>
<proteinExistence type="predicted"/>
<sequence length="67" mass="7358">MELGDAVLGQLTNVLVLMFDHMIPAVHNVVSWETDLSPIVPEWAEDTRPSTCSTSKMHAVQPRALTA</sequence>
<gene>
    <name evidence="2" type="ORF">V7S43_012897</name>
</gene>
<evidence type="ECO:0000313" key="2">
    <source>
        <dbReference type="EMBL" id="KAL3662093.1"/>
    </source>
</evidence>
<accession>A0ABD3F5U2</accession>
<dbReference type="Proteomes" id="UP001632037">
    <property type="component" value="Unassembled WGS sequence"/>
</dbReference>